<accession>A0A7S5QZD0</accession>
<name>A0A7S5QZD0_9CAUD</name>
<organism evidence="4 5">
    <name type="scientific">Rhizobium phage RHph_Y2_6</name>
    <dbReference type="NCBI Taxonomy" id="2509576"/>
    <lineage>
        <taxon>Viruses</taxon>
        <taxon>Duplodnaviria</taxon>
        <taxon>Heunggongvirae</taxon>
        <taxon>Uroviricota</taxon>
        <taxon>Caudoviricetes</taxon>
        <taxon>Schitoviridae</taxon>
        <taxon>Demetervirinae</taxon>
        <taxon>Acanvirus</taxon>
        <taxon>Acanvirus Y26</taxon>
    </lineage>
</organism>
<evidence type="ECO:0000313" key="4">
    <source>
        <dbReference type="EMBL" id="QIG68822.1"/>
    </source>
</evidence>
<evidence type="ECO:0000259" key="2">
    <source>
        <dbReference type="Pfam" id="PF01471"/>
    </source>
</evidence>
<dbReference type="Pfam" id="PF11860">
    <property type="entry name" value="Muramidase"/>
    <property type="match status" value="1"/>
</dbReference>
<keyword evidence="1" id="KW-0472">Membrane</keyword>
<feature type="domain" description="N-acetylmuramidase" evidence="3">
    <location>
        <begin position="22"/>
        <end position="191"/>
    </location>
</feature>
<dbReference type="SUPFAM" id="SSF47090">
    <property type="entry name" value="PGBD-like"/>
    <property type="match status" value="1"/>
</dbReference>
<evidence type="ECO:0000259" key="3">
    <source>
        <dbReference type="Pfam" id="PF11860"/>
    </source>
</evidence>
<feature type="domain" description="Peptidoglycan binding-like" evidence="2">
    <location>
        <begin position="213"/>
        <end position="267"/>
    </location>
</feature>
<dbReference type="EMBL" id="MN988497">
    <property type="protein sequence ID" value="QIG68822.1"/>
    <property type="molecule type" value="Genomic_DNA"/>
</dbReference>
<dbReference type="Gene3D" id="1.10.101.10">
    <property type="entry name" value="PGBD-like superfamily/PGBD"/>
    <property type="match status" value="1"/>
</dbReference>
<protein>
    <submittedName>
        <fullName evidence="4">Putative endolysin protein</fullName>
    </submittedName>
</protein>
<keyword evidence="1" id="KW-1133">Transmembrane helix</keyword>
<dbReference type="InterPro" id="IPR002477">
    <property type="entry name" value="Peptidoglycan-bd-like"/>
</dbReference>
<reference evidence="4" key="1">
    <citation type="submission" date="2020-01" db="EMBL/GenBank/DDBJ databases">
        <title>Patterns of diversity and host range of bacteriophage communities associated with bean-nodulatin bacteria.</title>
        <authorList>
            <person name="Vann Cauwenberghe J."/>
            <person name="Santamaria R.I."/>
            <person name="Bustos P."/>
            <person name="Juarez S."/>
            <person name="Gonzalez V."/>
        </authorList>
    </citation>
    <scope>NUCLEOTIDE SEQUENCE</scope>
</reference>
<dbReference type="InterPro" id="IPR036366">
    <property type="entry name" value="PGBDSf"/>
</dbReference>
<dbReference type="Pfam" id="PF01471">
    <property type="entry name" value="PG_binding_1"/>
    <property type="match status" value="1"/>
</dbReference>
<sequence length="376" mass="40729">MQLKPDERVAISNCANVLQVEYATLAAVVQVESNGVLGAWINGRLEPIIRYEGHYFDRLCSPAKRDAARKAGVSSPEAGKIKNPKTQEERWQLVLKAAQIDRDAAFQSCSYGIGQVMGSHWSVLGYSSLDEFLRKVRSGFEGQLEVMAKFIIKNGLIDEMRNRDFSGFARGYNGPNYRKYKYDTAMASAYAANGGNNGVASHVDGTLRLGSKGAGVRDLQALLRSAGYNVTVDGDFGQSTKKAIIQFQQDHGINIDGLVGPKTQQALSAYRDNVPAKPGIQSLMGNPTVQKAVAGGIGAPALIKGAKDTVQGYVNDLGQYEFLSPLVQNLNTIMGILTVAGIAVGISVTIYKWHQSKQTYTGTKEEHFSSLSPMPE</sequence>
<dbReference type="Proteomes" id="UP000656384">
    <property type="component" value="Segment"/>
</dbReference>
<gene>
    <name evidence="4" type="ORF">EVB68_085</name>
</gene>
<evidence type="ECO:0000256" key="1">
    <source>
        <dbReference type="SAM" id="Phobius"/>
    </source>
</evidence>
<dbReference type="InterPro" id="IPR036365">
    <property type="entry name" value="PGBD-like_sf"/>
</dbReference>
<feature type="transmembrane region" description="Helical" evidence="1">
    <location>
        <begin position="333"/>
        <end position="351"/>
    </location>
</feature>
<keyword evidence="1" id="KW-0812">Transmembrane</keyword>
<proteinExistence type="predicted"/>
<keyword evidence="5" id="KW-1185">Reference proteome</keyword>
<evidence type="ECO:0000313" key="5">
    <source>
        <dbReference type="Proteomes" id="UP000656384"/>
    </source>
</evidence>
<dbReference type="InterPro" id="IPR024408">
    <property type="entry name" value="Muramidase"/>
</dbReference>